<comment type="similarity">
    <text evidence="11">Belongs to the TonB-dependent receptor family.</text>
</comment>
<evidence type="ECO:0000256" key="8">
    <source>
        <dbReference type="ARBA" id="ARBA00023077"/>
    </source>
</evidence>
<dbReference type="PANTHER" id="PTHR32552:SF81">
    <property type="entry name" value="TONB-DEPENDENT OUTER MEMBRANE RECEPTOR"/>
    <property type="match status" value="1"/>
</dbReference>
<reference evidence="14 15" key="1">
    <citation type="submission" date="2019-06" db="EMBL/GenBank/DDBJ databases">
        <authorList>
            <person name="Lee I."/>
            <person name="Jang G.I."/>
            <person name="Hwang C.Y."/>
        </authorList>
    </citation>
    <scope>NUCLEOTIDE SEQUENCE [LARGE SCALE GENOMIC DNA]</scope>
    <source>
        <strain evidence="14 15">PAMC 28131</strain>
    </source>
</reference>
<dbReference type="InterPro" id="IPR012910">
    <property type="entry name" value="Plug_dom"/>
</dbReference>
<evidence type="ECO:0000313" key="15">
    <source>
        <dbReference type="Proteomes" id="UP000319897"/>
    </source>
</evidence>
<keyword evidence="6" id="KW-0408">Iron</keyword>
<evidence type="ECO:0000256" key="9">
    <source>
        <dbReference type="ARBA" id="ARBA00023136"/>
    </source>
</evidence>
<evidence type="ECO:0000259" key="12">
    <source>
        <dbReference type="Pfam" id="PF00593"/>
    </source>
</evidence>
<keyword evidence="4" id="KW-0410">Iron transport</keyword>
<feature type="domain" description="TonB-dependent receptor-like beta-barrel" evidence="12">
    <location>
        <begin position="299"/>
        <end position="739"/>
    </location>
</feature>
<keyword evidence="2" id="KW-0813">Transport</keyword>
<dbReference type="PANTHER" id="PTHR32552">
    <property type="entry name" value="FERRICHROME IRON RECEPTOR-RELATED"/>
    <property type="match status" value="1"/>
</dbReference>
<dbReference type="OrthoDB" id="9760333at2"/>
<dbReference type="InterPro" id="IPR039426">
    <property type="entry name" value="TonB-dep_rcpt-like"/>
</dbReference>
<protein>
    <submittedName>
        <fullName evidence="14">TonB-dependent receptor</fullName>
    </submittedName>
</protein>
<evidence type="ECO:0000256" key="6">
    <source>
        <dbReference type="ARBA" id="ARBA00023004"/>
    </source>
</evidence>
<keyword evidence="15" id="KW-1185">Reference proteome</keyword>
<accession>A0A501XR66</accession>
<keyword evidence="7" id="KW-0406">Ion transport</keyword>
<evidence type="ECO:0000256" key="11">
    <source>
        <dbReference type="RuleBase" id="RU003357"/>
    </source>
</evidence>
<keyword evidence="5" id="KW-0812">Transmembrane</keyword>
<name>A0A501XR66_9SPHN</name>
<evidence type="ECO:0000256" key="2">
    <source>
        <dbReference type="ARBA" id="ARBA00022448"/>
    </source>
</evidence>
<dbReference type="Proteomes" id="UP000319897">
    <property type="component" value="Unassembled WGS sequence"/>
</dbReference>
<dbReference type="SUPFAM" id="SSF56935">
    <property type="entry name" value="Porins"/>
    <property type="match status" value="1"/>
</dbReference>
<dbReference type="Pfam" id="PF07715">
    <property type="entry name" value="Plug"/>
    <property type="match status" value="1"/>
</dbReference>
<dbReference type="EMBL" id="VFSU01000017">
    <property type="protein sequence ID" value="TPE62714.1"/>
    <property type="molecule type" value="Genomic_DNA"/>
</dbReference>
<evidence type="ECO:0000256" key="10">
    <source>
        <dbReference type="ARBA" id="ARBA00023237"/>
    </source>
</evidence>
<dbReference type="InterPro" id="IPR000531">
    <property type="entry name" value="Beta-barrel_TonB"/>
</dbReference>
<organism evidence="14 15">
    <name type="scientific">Sandaracinobacter neustonicus</name>
    <dbReference type="NCBI Taxonomy" id="1715348"/>
    <lineage>
        <taxon>Bacteria</taxon>
        <taxon>Pseudomonadati</taxon>
        <taxon>Pseudomonadota</taxon>
        <taxon>Alphaproteobacteria</taxon>
        <taxon>Sphingomonadales</taxon>
        <taxon>Sphingosinicellaceae</taxon>
        <taxon>Sandaracinobacter</taxon>
    </lineage>
</organism>
<comment type="subcellular location">
    <subcellularLocation>
        <location evidence="1">Cell outer membrane</location>
        <topology evidence="1">Multi-pass membrane protein</topology>
    </subcellularLocation>
</comment>
<evidence type="ECO:0000259" key="13">
    <source>
        <dbReference type="Pfam" id="PF07715"/>
    </source>
</evidence>
<evidence type="ECO:0000313" key="14">
    <source>
        <dbReference type="EMBL" id="TPE62714.1"/>
    </source>
</evidence>
<evidence type="ECO:0000256" key="4">
    <source>
        <dbReference type="ARBA" id="ARBA00022496"/>
    </source>
</evidence>
<dbReference type="GO" id="GO:0009279">
    <property type="term" value="C:cell outer membrane"/>
    <property type="evidence" value="ECO:0007669"/>
    <property type="project" value="UniProtKB-SubCell"/>
</dbReference>
<keyword evidence="9 11" id="KW-0472">Membrane</keyword>
<dbReference type="GO" id="GO:0006826">
    <property type="term" value="P:iron ion transport"/>
    <property type="evidence" value="ECO:0007669"/>
    <property type="project" value="UniProtKB-KW"/>
</dbReference>
<dbReference type="Pfam" id="PF00593">
    <property type="entry name" value="TonB_dep_Rec_b-barrel"/>
    <property type="match status" value="1"/>
</dbReference>
<dbReference type="Gene3D" id="2.40.170.20">
    <property type="entry name" value="TonB-dependent receptor, beta-barrel domain"/>
    <property type="match status" value="1"/>
</dbReference>
<keyword evidence="14" id="KW-0675">Receptor</keyword>
<comment type="caution">
    <text evidence="14">The sequence shown here is derived from an EMBL/GenBank/DDBJ whole genome shotgun (WGS) entry which is preliminary data.</text>
</comment>
<evidence type="ECO:0000256" key="5">
    <source>
        <dbReference type="ARBA" id="ARBA00022692"/>
    </source>
</evidence>
<gene>
    <name evidence="14" type="ORF">FJQ54_05740</name>
</gene>
<evidence type="ECO:0000256" key="7">
    <source>
        <dbReference type="ARBA" id="ARBA00023065"/>
    </source>
</evidence>
<keyword evidence="3" id="KW-1134">Transmembrane beta strand</keyword>
<proteinExistence type="inferred from homology"/>
<keyword evidence="8 11" id="KW-0798">TonB box</keyword>
<dbReference type="AlphaFoldDB" id="A0A501XR66"/>
<evidence type="ECO:0000256" key="3">
    <source>
        <dbReference type="ARBA" id="ARBA00022452"/>
    </source>
</evidence>
<sequence>MLASTALGWALPAAAGETATADETGNADILVTARRRTESLQNVPLSIQALGTETLQQQNVSSFDGYARLLPSLSFQSFGPGQAQIAFRGINNAGDGLDAGSTPTTGTYIDEIPITTIGGTPDLHIYDIARVEALAGPQGTLFGASSMSGTLRIITNKPDPTKFEAGYDVSLTKYGKGDPGGSLEGFVNFPVAENAAIRLVGYYQKDGGYIDNVFGERTYTLDQPDPEISKTVNNAKLVKDNFNPVTNYGGRAALKVDLDEDWAITPQFIYQKSEAKGAFLFDPRVGDLKVRDFSPSYNNDEWWQAALTIEGKIGNWDLVYSGGYFKRHLENEIDYSYYTVAYDTYGYYATYFPDGNGGFLDPTQRQKLNYHYTKHTQEVRISSPSDQPLRFTGGLFYQRQTNDIDAQYFIPGIGSVPPEGLIWFQPIIDDTVYLKRLDRVDSDYAIYGELSYDITPDLTVNGGIRGFRAENSLVGFSGFSYNIDENCLPTDNPDIPCVNVHAYGATTPIPNKTRETGETHKLNISWRVEPGKMVYATYSTGFRPGGVNRKPAYGAYKSDSLSNFEVGWKTGWFDGTLRWNGAIFYQKWKDMQFALARPGDAGVTSLTNVGGAESKGIESDILLRFGAVELSAAGSYTDAKLTSDFCEEGGDGSISCTPKGTRLPIQPKLKGNASVRYNFPINTSDAFVQGALQFQSSSRSFLMDRDVAAVGYTGGFATFDFSAGAKFASGITAELFVLNAFDKRGELSRNTACAPSYCGPFYRSYPVRPQFFGIRVGQRF</sequence>
<dbReference type="InterPro" id="IPR036942">
    <property type="entry name" value="Beta-barrel_TonB_sf"/>
</dbReference>
<evidence type="ECO:0000256" key="1">
    <source>
        <dbReference type="ARBA" id="ARBA00004571"/>
    </source>
</evidence>
<feature type="domain" description="TonB-dependent receptor plug" evidence="13">
    <location>
        <begin position="40"/>
        <end position="150"/>
    </location>
</feature>
<keyword evidence="10" id="KW-0998">Cell outer membrane</keyword>